<evidence type="ECO:0000313" key="2">
    <source>
        <dbReference type="Proteomes" id="UP000482578"/>
    </source>
</evidence>
<dbReference type="InterPro" id="IPR003718">
    <property type="entry name" value="OsmC/Ohr_fam"/>
</dbReference>
<sequence length="147" mass="16064">MSADFTLNFRQLERYRFSNLFGGTVPELFTDEPPPLGEDSGPSPSQLLVAATANCLAASLLFAFGKFKQDVAPLSGEASCVIGRNEERRLRVESIAVTLQLGRPAATLTHVERVLSTFEDYCTVTQSVRQGIRVEVTVLDADGTRLK</sequence>
<keyword evidence="2" id="KW-1185">Reference proteome</keyword>
<dbReference type="Proteomes" id="UP000482578">
    <property type="component" value="Unassembled WGS sequence"/>
</dbReference>
<proteinExistence type="predicted"/>
<protein>
    <submittedName>
        <fullName evidence="1">OsmC family protein</fullName>
    </submittedName>
</protein>
<organism evidence="1 2">
    <name type="scientific">Crenobacter caeni</name>
    <dbReference type="NCBI Taxonomy" id="2705474"/>
    <lineage>
        <taxon>Bacteria</taxon>
        <taxon>Pseudomonadati</taxon>
        <taxon>Pseudomonadota</taxon>
        <taxon>Betaproteobacteria</taxon>
        <taxon>Neisseriales</taxon>
        <taxon>Neisseriaceae</taxon>
        <taxon>Crenobacter</taxon>
    </lineage>
</organism>
<gene>
    <name evidence="1" type="ORF">GZH52_13215</name>
</gene>
<dbReference type="EMBL" id="JAAGAA010000012">
    <property type="protein sequence ID" value="NDV13740.1"/>
    <property type="molecule type" value="Genomic_DNA"/>
</dbReference>
<comment type="caution">
    <text evidence="1">The sequence shown here is derived from an EMBL/GenBank/DDBJ whole genome shotgun (WGS) entry which is preliminary data.</text>
</comment>
<dbReference type="InterPro" id="IPR015946">
    <property type="entry name" value="KH_dom-like_a/b"/>
</dbReference>
<evidence type="ECO:0000313" key="1">
    <source>
        <dbReference type="EMBL" id="NDV13740.1"/>
    </source>
</evidence>
<dbReference type="RefSeq" id="WP_163316984.1">
    <property type="nucleotide sequence ID" value="NZ_JAAGAA010000012.1"/>
</dbReference>
<dbReference type="SUPFAM" id="SSF82784">
    <property type="entry name" value="OsmC-like"/>
    <property type="match status" value="1"/>
</dbReference>
<reference evidence="1 2" key="1">
    <citation type="submission" date="2020-02" db="EMBL/GenBank/DDBJ databases">
        <authorList>
            <person name="Yang Z."/>
        </authorList>
    </citation>
    <scope>NUCLEOTIDE SEQUENCE [LARGE SCALE GENOMIC DNA]</scope>
    <source>
        <strain evidence="1 2">HX-7-9</strain>
    </source>
</reference>
<dbReference type="Pfam" id="PF02566">
    <property type="entry name" value="OsmC"/>
    <property type="match status" value="1"/>
</dbReference>
<dbReference type="AlphaFoldDB" id="A0A6B2KUK4"/>
<dbReference type="InterPro" id="IPR036102">
    <property type="entry name" value="OsmC/Ohrsf"/>
</dbReference>
<accession>A0A6B2KUK4</accession>
<name>A0A6B2KUK4_9NEIS</name>
<dbReference type="Gene3D" id="3.30.300.20">
    <property type="match status" value="1"/>
</dbReference>